<evidence type="ECO:0000313" key="2">
    <source>
        <dbReference type="Proteomes" id="UP000280726"/>
    </source>
</evidence>
<proteinExistence type="predicted"/>
<dbReference type="SUPFAM" id="SSF56784">
    <property type="entry name" value="HAD-like"/>
    <property type="match status" value="1"/>
</dbReference>
<evidence type="ECO:0008006" key="3">
    <source>
        <dbReference type="Google" id="ProtNLM"/>
    </source>
</evidence>
<dbReference type="AlphaFoldDB" id="A0A3N4Z3Q5"/>
<dbReference type="Pfam" id="PF08282">
    <property type="entry name" value="Hydrolase_3"/>
    <property type="match status" value="1"/>
</dbReference>
<comment type="caution">
    <text evidence="1">The sequence shown here is derived from an EMBL/GenBank/DDBJ whole genome shotgun (WGS) entry which is preliminary data.</text>
</comment>
<dbReference type="EMBL" id="RKRA01000001">
    <property type="protein sequence ID" value="RPF27113.1"/>
    <property type="molecule type" value="Genomic_DNA"/>
</dbReference>
<dbReference type="PANTHER" id="PTHR10000:SF8">
    <property type="entry name" value="HAD SUPERFAMILY HYDROLASE-LIKE, TYPE 3"/>
    <property type="match status" value="1"/>
</dbReference>
<dbReference type="Gene3D" id="3.40.50.1000">
    <property type="entry name" value="HAD superfamily/HAD-like"/>
    <property type="match status" value="1"/>
</dbReference>
<dbReference type="PANTHER" id="PTHR10000">
    <property type="entry name" value="PHOSPHOSERINE PHOSPHATASE"/>
    <property type="match status" value="1"/>
</dbReference>
<reference evidence="1 2" key="1">
    <citation type="submission" date="2018-11" db="EMBL/GenBank/DDBJ databases">
        <title>Sequencing the genomes of 1000 actinobacteria strains.</title>
        <authorList>
            <person name="Klenk H.-P."/>
        </authorList>
    </citation>
    <scope>NUCLEOTIDE SEQUENCE [LARGE SCALE GENOMIC DNA]</scope>
    <source>
        <strain evidence="1 2">DSM 14418</strain>
    </source>
</reference>
<evidence type="ECO:0000313" key="1">
    <source>
        <dbReference type="EMBL" id="RPF27113.1"/>
    </source>
</evidence>
<accession>A0A3N4Z3Q5</accession>
<dbReference type="InterPro" id="IPR036412">
    <property type="entry name" value="HAD-like_sf"/>
</dbReference>
<name>A0A3N4Z3Q5_9MICO</name>
<organism evidence="1 2">
    <name type="scientific">Georgenia muralis</name>
    <dbReference type="NCBI Taxonomy" id="154117"/>
    <lineage>
        <taxon>Bacteria</taxon>
        <taxon>Bacillati</taxon>
        <taxon>Actinomycetota</taxon>
        <taxon>Actinomycetes</taxon>
        <taxon>Micrococcales</taxon>
        <taxon>Bogoriellaceae</taxon>
        <taxon>Georgenia</taxon>
    </lineage>
</organism>
<dbReference type="Proteomes" id="UP000280726">
    <property type="component" value="Unassembled WGS sequence"/>
</dbReference>
<dbReference type="OrthoDB" id="3180855at2"/>
<dbReference type="InterPro" id="IPR023214">
    <property type="entry name" value="HAD_sf"/>
</dbReference>
<protein>
    <recommendedName>
        <fullName evidence="3">Cof subfamily protein (Haloacid dehalogenase superfamily)/HAD superfamily hydrolase (TIGR01484 family)</fullName>
    </recommendedName>
</protein>
<dbReference type="GO" id="GO:0005829">
    <property type="term" value="C:cytosol"/>
    <property type="evidence" value="ECO:0007669"/>
    <property type="project" value="TreeGrafter"/>
</dbReference>
<dbReference type="Gene3D" id="3.30.1240.10">
    <property type="match status" value="1"/>
</dbReference>
<sequence length="276" mass="28553">MDLPEHLVDVDAIAFDVDGTLAGADHRVSPRTLRALAAVRAAGVEPVIITGRIADAALAILADAGIDGYVVAAGGAVALDSRDRRPLWTATMDPAETRAVVDFCAGRPLEPSLFTADAMVVEQGSVVHDLLVAANPEATTLAVPAAELPYDRTTKAVVFGEPASLDAVDAELRAAFPRMVRSMPTAFEMGAEGADKWAALSAVLERLGVSPARTAGVGDGENDLVWLTRIGFPVAMGNALATVKELAHLEIGHHADEAVAELVEGLLAARSARGGA</sequence>
<dbReference type="RefSeq" id="WP_123916418.1">
    <property type="nucleotide sequence ID" value="NZ_RKRA01000001.1"/>
</dbReference>
<gene>
    <name evidence="1" type="ORF">EDD32_1578</name>
</gene>
<dbReference type="GO" id="GO:0000287">
    <property type="term" value="F:magnesium ion binding"/>
    <property type="evidence" value="ECO:0007669"/>
    <property type="project" value="TreeGrafter"/>
</dbReference>
<dbReference type="GO" id="GO:0016791">
    <property type="term" value="F:phosphatase activity"/>
    <property type="evidence" value="ECO:0007669"/>
    <property type="project" value="TreeGrafter"/>
</dbReference>
<keyword evidence="2" id="KW-1185">Reference proteome</keyword>